<comment type="subcellular location">
    <subcellularLocation>
        <location evidence="1">Cell envelope</location>
    </subcellularLocation>
</comment>
<dbReference type="Gene3D" id="2.60.40.1220">
    <property type="match status" value="1"/>
</dbReference>
<dbReference type="InterPro" id="IPR007348">
    <property type="entry name" value="CopC_dom"/>
</dbReference>
<dbReference type="GO" id="GO:0030313">
    <property type="term" value="C:cell envelope"/>
    <property type="evidence" value="ECO:0007669"/>
    <property type="project" value="UniProtKB-SubCell"/>
</dbReference>
<evidence type="ECO:0000313" key="5">
    <source>
        <dbReference type="EMBL" id="THJ65605.1"/>
    </source>
</evidence>
<organism evidence="5 6">
    <name type="scientific">Arthrobacter echini</name>
    <dbReference type="NCBI Taxonomy" id="1529066"/>
    <lineage>
        <taxon>Bacteria</taxon>
        <taxon>Bacillati</taxon>
        <taxon>Actinomycetota</taxon>
        <taxon>Actinomycetes</taxon>
        <taxon>Micrococcales</taxon>
        <taxon>Micrococcaceae</taxon>
        <taxon>Arthrobacter</taxon>
    </lineage>
</organism>
<sequence>MTPRPRTTAPAPRPGFFARMAALVLASTLLLLGPVSAAKAHDGLATSSPAADSTVEVAPAEVVLTFTNPPSGIGVDIIVSDSSGNNWSEGSARVVNNTAIQPLRAGAPADTYTVRWRVVSSDDHPIEGTYSFTSNAAQTGSSGSVESPTGEPSTPGAATEDVLSSSPQADDPAGSSTRLPDFVIYLAIGGVLIAVILALLARHQLNKR</sequence>
<dbReference type="EMBL" id="SSWH01000010">
    <property type="protein sequence ID" value="THJ65605.1"/>
    <property type="molecule type" value="Genomic_DNA"/>
</dbReference>
<evidence type="ECO:0000256" key="1">
    <source>
        <dbReference type="ARBA" id="ARBA00004196"/>
    </source>
</evidence>
<dbReference type="PANTHER" id="PTHR34820:SF4">
    <property type="entry name" value="INNER MEMBRANE PROTEIN YEBZ"/>
    <property type="match status" value="1"/>
</dbReference>
<protein>
    <submittedName>
        <fullName evidence="5">Copper resistance protein CopC</fullName>
    </submittedName>
</protein>
<dbReference type="Proteomes" id="UP000305233">
    <property type="component" value="Unassembled WGS sequence"/>
</dbReference>
<dbReference type="OrthoDB" id="5242236at2"/>
<keyword evidence="6" id="KW-1185">Reference proteome</keyword>
<evidence type="ECO:0000256" key="2">
    <source>
        <dbReference type="ARBA" id="ARBA00022723"/>
    </source>
</evidence>
<keyword evidence="2" id="KW-0479">Metal-binding</keyword>
<dbReference type="GO" id="GO:0005886">
    <property type="term" value="C:plasma membrane"/>
    <property type="evidence" value="ECO:0007669"/>
    <property type="project" value="TreeGrafter"/>
</dbReference>
<dbReference type="GO" id="GO:0005507">
    <property type="term" value="F:copper ion binding"/>
    <property type="evidence" value="ECO:0007669"/>
    <property type="project" value="InterPro"/>
</dbReference>
<dbReference type="RefSeq" id="WP_136455042.1">
    <property type="nucleotide sequence ID" value="NZ_SSWH01000010.1"/>
</dbReference>
<name>A0A4S5E2I8_9MICC</name>
<dbReference type="SUPFAM" id="SSF81296">
    <property type="entry name" value="E set domains"/>
    <property type="match status" value="1"/>
</dbReference>
<dbReference type="PANTHER" id="PTHR34820">
    <property type="entry name" value="INNER MEMBRANE PROTEIN YEBZ"/>
    <property type="match status" value="1"/>
</dbReference>
<dbReference type="GO" id="GO:0042597">
    <property type="term" value="C:periplasmic space"/>
    <property type="evidence" value="ECO:0007669"/>
    <property type="project" value="InterPro"/>
</dbReference>
<keyword evidence="4" id="KW-0186">Copper</keyword>
<evidence type="ECO:0000256" key="4">
    <source>
        <dbReference type="ARBA" id="ARBA00023008"/>
    </source>
</evidence>
<gene>
    <name evidence="5" type="ORF">E8P82_11540</name>
</gene>
<dbReference type="AlphaFoldDB" id="A0A4S5E2I8"/>
<reference evidence="5 6" key="1">
    <citation type="submission" date="2019-04" db="EMBL/GenBank/DDBJ databases">
        <authorList>
            <person name="Liu Q."/>
            <person name="Xin Y.-H."/>
        </authorList>
    </citation>
    <scope>NUCLEOTIDE SEQUENCE [LARGE SCALE GENOMIC DNA]</scope>
    <source>
        <strain evidence="5 6">AM23</strain>
    </source>
</reference>
<dbReference type="GO" id="GO:0046688">
    <property type="term" value="P:response to copper ion"/>
    <property type="evidence" value="ECO:0007669"/>
    <property type="project" value="InterPro"/>
</dbReference>
<keyword evidence="3" id="KW-0732">Signal</keyword>
<dbReference type="Pfam" id="PF04234">
    <property type="entry name" value="CopC"/>
    <property type="match status" value="1"/>
</dbReference>
<dbReference type="GO" id="GO:0006825">
    <property type="term" value="P:copper ion transport"/>
    <property type="evidence" value="ECO:0007669"/>
    <property type="project" value="InterPro"/>
</dbReference>
<evidence type="ECO:0000256" key="3">
    <source>
        <dbReference type="ARBA" id="ARBA00022729"/>
    </source>
</evidence>
<dbReference type="InterPro" id="IPR014755">
    <property type="entry name" value="Cu-Rt/internalin_Ig-like"/>
</dbReference>
<dbReference type="InterPro" id="IPR014756">
    <property type="entry name" value="Ig_E-set"/>
</dbReference>
<dbReference type="InterPro" id="IPR032694">
    <property type="entry name" value="CopC/D"/>
</dbReference>
<accession>A0A4S5E2I8</accession>
<comment type="caution">
    <text evidence="5">The sequence shown here is derived from an EMBL/GenBank/DDBJ whole genome shotgun (WGS) entry which is preliminary data.</text>
</comment>
<proteinExistence type="predicted"/>
<evidence type="ECO:0000313" key="6">
    <source>
        <dbReference type="Proteomes" id="UP000305233"/>
    </source>
</evidence>